<dbReference type="EMBL" id="UZAF01019290">
    <property type="protein sequence ID" value="VDO58931.1"/>
    <property type="molecule type" value="Genomic_DNA"/>
</dbReference>
<accession>A0A0N4WWJ7</accession>
<organism evidence="3">
    <name type="scientific">Haemonchus placei</name>
    <name type="common">Barber's pole worm</name>
    <dbReference type="NCBI Taxonomy" id="6290"/>
    <lineage>
        <taxon>Eukaryota</taxon>
        <taxon>Metazoa</taxon>
        <taxon>Ecdysozoa</taxon>
        <taxon>Nematoda</taxon>
        <taxon>Chromadorea</taxon>
        <taxon>Rhabditida</taxon>
        <taxon>Rhabditina</taxon>
        <taxon>Rhabditomorpha</taxon>
        <taxon>Strongyloidea</taxon>
        <taxon>Trichostrongylidae</taxon>
        <taxon>Haemonchus</taxon>
    </lineage>
</organism>
<name>A0A0N4WWJ7_HAEPC</name>
<reference evidence="1 2" key="2">
    <citation type="submission" date="2018-11" db="EMBL/GenBank/DDBJ databases">
        <authorList>
            <consortium name="Pathogen Informatics"/>
        </authorList>
    </citation>
    <scope>NUCLEOTIDE SEQUENCE [LARGE SCALE GENOMIC DNA]</scope>
    <source>
        <strain evidence="1 2">MHpl1</strain>
    </source>
</reference>
<dbReference type="Proteomes" id="UP000268014">
    <property type="component" value="Unassembled WGS sequence"/>
</dbReference>
<reference evidence="3" key="1">
    <citation type="submission" date="2017-02" db="UniProtKB">
        <authorList>
            <consortium name="WormBaseParasite"/>
        </authorList>
    </citation>
    <scope>IDENTIFICATION</scope>
</reference>
<proteinExistence type="predicted"/>
<gene>
    <name evidence="1" type="ORF">HPLM_LOCUS16126</name>
</gene>
<dbReference type="AlphaFoldDB" id="A0A0N4WWJ7"/>
<evidence type="ECO:0000313" key="1">
    <source>
        <dbReference type="EMBL" id="VDO58931.1"/>
    </source>
</evidence>
<evidence type="ECO:0000313" key="2">
    <source>
        <dbReference type="Proteomes" id="UP000268014"/>
    </source>
</evidence>
<protein>
    <submittedName>
        <fullName evidence="3">Ovule protein</fullName>
    </submittedName>
</protein>
<keyword evidence="2" id="KW-1185">Reference proteome</keyword>
<dbReference type="WBParaSite" id="HPLM_0001613401-mRNA-1">
    <property type="protein sequence ID" value="HPLM_0001613401-mRNA-1"/>
    <property type="gene ID" value="HPLM_0001613401"/>
</dbReference>
<sequence>MISHSLCDCNSLLNSYLDQPFKRSVFICGVIKSWPFPCRRFITLFPNNFVLLSQLVHNILAPFTAIYVP</sequence>
<evidence type="ECO:0000313" key="3">
    <source>
        <dbReference type="WBParaSite" id="HPLM_0001613401-mRNA-1"/>
    </source>
</evidence>